<comment type="subcellular location">
    <subcellularLocation>
        <location evidence="1">Membrane</location>
        <topology evidence="1">Single-pass membrane protein</topology>
    </subcellularLocation>
</comment>
<sequence length="987" mass="108505">MKKDNNFKGRDNGSKSPTAVCRQIKPNCGVSYTNYSKKAQLEVSSVSDDPLSHDSTNPNSNYPFTELPLDVLAETLVSTSSPRDLLAVVRTQRTAYAAFVFDDGICEYCGAETNNTYMSYALRLRFCVRRILYHIDSHGSILEGTAFSYRHLIWYATPKLENSSFFERYLPRYEIASRYLSIKILADRLNLKEEDPDLIILRPDQDVPTRYLLAKELRVNPLSVTSYRSLRFASMKKNTWHEFCCDLAIWQKHRLAYLEELKKTMSQLSRHLAREEKWKHTELINLASYGQFVEQVLLEGQITGGTSAKLSVQAACSPESPLTVMLKQQISHWIERAKYDLLTTIDPTGALSKEWKNRAPTSKAPHPVLGTRALWRCKACNTVEQRYAVDECLDFSGVCTHQCKEEDGKKQVRGKPSGSWSVDNFVACAAAESCRRIISEDKTSPWSTIFTASRACTSCSPRIPLNGGSILGHSHRHPEGMNIERFDPFGNSALPITQFGLAQWLSVNSRGVAKRWIEMKKFICCRCFYYQHPKQAEQGTSTSAVEMNQETATKKFEERLAGMNRFDFNGLRSHLASKHKIHAIRDEDFHCEKNVEDYPELVTVTVDDAGVDPTTGNPISYSASDAANTGWKAQPGCTFCTAQLDVGKVFDGTWHDGSDGATAQFTFTGVAVLVSGVIGSGGGEDISDTRIDFFVDNSFISTYTSPNTTGQPRSFNYNNSSPTAAFLLDSITYTFNNDTQSTSPSPSTSASSGTATTSPATATSSSAHSTLSQGGIIGIAVGVGLSALLALVGLAFWWRRRRHGQNSWPSRGPIDPDYLSPGVSHSDPSHMQSVSPLMGGVIGHQNNASYSYSPYNHLSEASQSVSSSQQASQGMPSGSESHLTVAPFTVSNSVSNYHHPSKASRPSYSSTPQSAPANSADIEIQSATDLSNPTIASSANSDAVSDHPPPPPYDPDNQASSSRFLSVPLKGRQKIPTPQIPTVRNEP</sequence>
<feature type="region of interest" description="Disordered" evidence="5">
    <location>
        <begin position="896"/>
        <end position="918"/>
    </location>
</feature>
<name>A0AAD5W5M1_9AGAR</name>
<feature type="region of interest" description="Disordered" evidence="5">
    <location>
        <begin position="738"/>
        <end position="767"/>
    </location>
</feature>
<feature type="region of interest" description="Disordered" evidence="5">
    <location>
        <begin position="819"/>
        <end position="840"/>
    </location>
</feature>
<evidence type="ECO:0000256" key="3">
    <source>
        <dbReference type="ARBA" id="ARBA00022989"/>
    </source>
</evidence>
<accession>A0AAD5W5M1</accession>
<evidence type="ECO:0000313" key="7">
    <source>
        <dbReference type="EMBL" id="KAJ3574942.1"/>
    </source>
</evidence>
<keyword evidence="3 6" id="KW-1133">Transmembrane helix</keyword>
<feature type="compositionally biased region" description="Low complexity" evidence="5">
    <location>
        <begin position="861"/>
        <end position="873"/>
    </location>
</feature>
<feature type="compositionally biased region" description="Polar residues" evidence="5">
    <location>
        <begin position="931"/>
        <end position="943"/>
    </location>
</feature>
<evidence type="ECO:0000256" key="2">
    <source>
        <dbReference type="ARBA" id="ARBA00022692"/>
    </source>
</evidence>
<feature type="region of interest" description="Disordered" evidence="5">
    <location>
        <begin position="861"/>
        <end position="883"/>
    </location>
</feature>
<evidence type="ECO:0000256" key="5">
    <source>
        <dbReference type="SAM" id="MobiDB-lite"/>
    </source>
</evidence>
<feature type="region of interest" description="Disordered" evidence="5">
    <location>
        <begin position="931"/>
        <end position="987"/>
    </location>
</feature>
<comment type="caution">
    <text evidence="7">The sequence shown here is derived from an EMBL/GenBank/DDBJ whole genome shotgun (WGS) entry which is preliminary data.</text>
</comment>
<feature type="compositionally biased region" description="Basic and acidic residues" evidence="5">
    <location>
        <begin position="1"/>
        <end position="13"/>
    </location>
</feature>
<dbReference type="PANTHER" id="PTHR15549">
    <property type="entry name" value="PAIRED IMMUNOGLOBULIN-LIKE TYPE 2 RECEPTOR"/>
    <property type="match status" value="1"/>
</dbReference>
<dbReference type="Proteomes" id="UP001213000">
    <property type="component" value="Unassembled WGS sequence"/>
</dbReference>
<evidence type="ECO:0000313" key="8">
    <source>
        <dbReference type="Proteomes" id="UP001213000"/>
    </source>
</evidence>
<dbReference type="AlphaFoldDB" id="A0AAD5W5M1"/>
<dbReference type="InterPro" id="IPR051694">
    <property type="entry name" value="Immunoregulatory_rcpt-like"/>
</dbReference>
<evidence type="ECO:0000256" key="6">
    <source>
        <dbReference type="SAM" id="Phobius"/>
    </source>
</evidence>
<feature type="region of interest" description="Disordered" evidence="5">
    <location>
        <begin position="1"/>
        <end position="20"/>
    </location>
</feature>
<dbReference type="CDD" id="cd12087">
    <property type="entry name" value="TM_EGFR-like"/>
    <property type="match status" value="1"/>
</dbReference>
<evidence type="ECO:0000256" key="1">
    <source>
        <dbReference type="ARBA" id="ARBA00004167"/>
    </source>
</evidence>
<dbReference type="GO" id="GO:0016020">
    <property type="term" value="C:membrane"/>
    <property type="evidence" value="ECO:0007669"/>
    <property type="project" value="UniProtKB-SubCell"/>
</dbReference>
<evidence type="ECO:0000256" key="4">
    <source>
        <dbReference type="ARBA" id="ARBA00023136"/>
    </source>
</evidence>
<reference evidence="7" key="1">
    <citation type="submission" date="2022-07" db="EMBL/GenBank/DDBJ databases">
        <title>Genome Sequence of Leucocoprinus birnbaumii.</title>
        <authorList>
            <person name="Buettner E."/>
        </authorList>
    </citation>
    <scope>NUCLEOTIDE SEQUENCE</scope>
    <source>
        <strain evidence="7">VT141</strain>
    </source>
</reference>
<feature type="compositionally biased region" description="Polar residues" evidence="5">
    <location>
        <begin position="896"/>
        <end position="917"/>
    </location>
</feature>
<keyword evidence="2 6" id="KW-0812">Transmembrane</keyword>
<dbReference type="GO" id="GO:0071944">
    <property type="term" value="C:cell periphery"/>
    <property type="evidence" value="ECO:0007669"/>
    <property type="project" value="UniProtKB-ARBA"/>
</dbReference>
<protein>
    <submittedName>
        <fullName evidence="7">Uncharacterized protein</fullName>
    </submittedName>
</protein>
<feature type="transmembrane region" description="Helical" evidence="6">
    <location>
        <begin position="775"/>
        <end position="798"/>
    </location>
</feature>
<gene>
    <name evidence="7" type="ORF">NP233_g1417</name>
</gene>
<keyword evidence="8" id="KW-1185">Reference proteome</keyword>
<keyword evidence="4 6" id="KW-0472">Membrane</keyword>
<proteinExistence type="predicted"/>
<feature type="compositionally biased region" description="Low complexity" evidence="5">
    <location>
        <begin position="741"/>
        <end position="767"/>
    </location>
</feature>
<organism evidence="7 8">
    <name type="scientific">Leucocoprinus birnbaumii</name>
    <dbReference type="NCBI Taxonomy" id="56174"/>
    <lineage>
        <taxon>Eukaryota</taxon>
        <taxon>Fungi</taxon>
        <taxon>Dikarya</taxon>
        <taxon>Basidiomycota</taxon>
        <taxon>Agaricomycotina</taxon>
        <taxon>Agaricomycetes</taxon>
        <taxon>Agaricomycetidae</taxon>
        <taxon>Agaricales</taxon>
        <taxon>Agaricineae</taxon>
        <taxon>Agaricaceae</taxon>
        <taxon>Leucocoprinus</taxon>
    </lineage>
</organism>
<dbReference type="EMBL" id="JANIEX010000052">
    <property type="protein sequence ID" value="KAJ3574942.1"/>
    <property type="molecule type" value="Genomic_DNA"/>
</dbReference>